<evidence type="ECO:0000256" key="1">
    <source>
        <dbReference type="ARBA" id="ARBA00004613"/>
    </source>
</evidence>
<dbReference type="InterPro" id="IPR050822">
    <property type="entry name" value="Cerebellin_Synaptic_Org"/>
</dbReference>
<dbReference type="SUPFAM" id="SSF49842">
    <property type="entry name" value="TNF-like"/>
    <property type="match status" value="1"/>
</dbReference>
<dbReference type="PANTHER" id="PTHR22923:SF116">
    <property type="entry name" value="C1Q DOMAIN-CONTAINING PROTEIN"/>
    <property type="match status" value="1"/>
</dbReference>
<dbReference type="Pfam" id="PF00386">
    <property type="entry name" value="C1q"/>
    <property type="match status" value="1"/>
</dbReference>
<keyword evidence="3 6" id="KW-0732">Signal</keyword>
<gene>
    <name evidence="8" type="ORF">KP79_PYT22931</name>
</gene>
<feature type="domain" description="C1q" evidence="7">
    <location>
        <begin position="201"/>
        <end position="334"/>
    </location>
</feature>
<keyword evidence="9" id="KW-1185">Reference proteome</keyword>
<comment type="caution">
    <text evidence="8">The sequence shown here is derived from an EMBL/GenBank/DDBJ whole genome shotgun (WGS) entry which is preliminary data.</text>
</comment>
<dbReference type="GO" id="GO:0005576">
    <property type="term" value="C:extracellular region"/>
    <property type="evidence" value="ECO:0007669"/>
    <property type="project" value="UniProtKB-SubCell"/>
</dbReference>
<name>A0A210QXL0_MIZYE</name>
<keyword evidence="4" id="KW-0175">Coiled coil</keyword>
<feature type="coiled-coil region" evidence="4">
    <location>
        <begin position="70"/>
        <end position="125"/>
    </location>
</feature>
<sequence>MEGIQLLKLMLYILILVMGERITAASMIQQPTVSSEQANTPIEQLAMLTKRMDEFEQSRSDDMKDLNIRVQDLAESRKNYARVMTELNQEVAELQRLRVKDLNLIALLTQRVRKVEQQCENGEEAGQVISKETQISSGNETAYFNTSHVTLPSRASHERGEAKPTNGDLSTHFPKTPSSESVSGQGRIRSIHHGKITRVSPSDDIVVFHAVLTHTISNPSTRHPVIFNRLVTNTGGAHYSTNTGVFTCTQSGVYVFSWSTNVEGHQYIDSELVRNNYVIGSAVTGQGTGFESATSATSAAHLQVGDEIWVRVAGHGSGSDILPNRSMFTGFLLR</sequence>
<dbReference type="EMBL" id="NEDP02001340">
    <property type="protein sequence ID" value="OWF53464.1"/>
    <property type="molecule type" value="Genomic_DNA"/>
</dbReference>
<dbReference type="AlphaFoldDB" id="A0A210QXL0"/>
<proteinExistence type="predicted"/>
<reference evidence="8 9" key="1">
    <citation type="journal article" date="2017" name="Nat. Ecol. Evol.">
        <title>Scallop genome provides insights into evolution of bilaterian karyotype and development.</title>
        <authorList>
            <person name="Wang S."/>
            <person name="Zhang J."/>
            <person name="Jiao W."/>
            <person name="Li J."/>
            <person name="Xun X."/>
            <person name="Sun Y."/>
            <person name="Guo X."/>
            <person name="Huan P."/>
            <person name="Dong B."/>
            <person name="Zhang L."/>
            <person name="Hu X."/>
            <person name="Sun X."/>
            <person name="Wang J."/>
            <person name="Zhao C."/>
            <person name="Wang Y."/>
            <person name="Wang D."/>
            <person name="Huang X."/>
            <person name="Wang R."/>
            <person name="Lv J."/>
            <person name="Li Y."/>
            <person name="Zhang Z."/>
            <person name="Liu B."/>
            <person name="Lu W."/>
            <person name="Hui Y."/>
            <person name="Liang J."/>
            <person name="Zhou Z."/>
            <person name="Hou R."/>
            <person name="Li X."/>
            <person name="Liu Y."/>
            <person name="Li H."/>
            <person name="Ning X."/>
            <person name="Lin Y."/>
            <person name="Zhao L."/>
            <person name="Xing Q."/>
            <person name="Dou J."/>
            <person name="Li Y."/>
            <person name="Mao J."/>
            <person name="Guo H."/>
            <person name="Dou H."/>
            <person name="Li T."/>
            <person name="Mu C."/>
            <person name="Jiang W."/>
            <person name="Fu Q."/>
            <person name="Fu X."/>
            <person name="Miao Y."/>
            <person name="Liu J."/>
            <person name="Yu Q."/>
            <person name="Li R."/>
            <person name="Liao H."/>
            <person name="Li X."/>
            <person name="Kong Y."/>
            <person name="Jiang Z."/>
            <person name="Chourrout D."/>
            <person name="Li R."/>
            <person name="Bao Z."/>
        </authorList>
    </citation>
    <scope>NUCLEOTIDE SEQUENCE [LARGE SCALE GENOMIC DNA]</scope>
    <source>
        <strain evidence="8 9">PY_sf001</strain>
    </source>
</reference>
<keyword evidence="2" id="KW-0964">Secreted</keyword>
<dbReference type="InterPro" id="IPR008983">
    <property type="entry name" value="Tumour_necrosis_fac-like_dom"/>
</dbReference>
<protein>
    <submittedName>
        <fullName evidence="8">Complement C1q tumor necrosis factor-related protein 7</fullName>
    </submittedName>
</protein>
<evidence type="ECO:0000256" key="3">
    <source>
        <dbReference type="ARBA" id="ARBA00022729"/>
    </source>
</evidence>
<dbReference type="InterPro" id="IPR001073">
    <property type="entry name" value="C1q_dom"/>
</dbReference>
<feature type="chain" id="PRO_5013120787" evidence="6">
    <location>
        <begin position="26"/>
        <end position="334"/>
    </location>
</feature>
<organism evidence="8 9">
    <name type="scientific">Mizuhopecten yessoensis</name>
    <name type="common">Japanese scallop</name>
    <name type="synonym">Patinopecten yessoensis</name>
    <dbReference type="NCBI Taxonomy" id="6573"/>
    <lineage>
        <taxon>Eukaryota</taxon>
        <taxon>Metazoa</taxon>
        <taxon>Spiralia</taxon>
        <taxon>Lophotrochozoa</taxon>
        <taxon>Mollusca</taxon>
        <taxon>Bivalvia</taxon>
        <taxon>Autobranchia</taxon>
        <taxon>Pteriomorphia</taxon>
        <taxon>Pectinida</taxon>
        <taxon>Pectinoidea</taxon>
        <taxon>Pectinidae</taxon>
        <taxon>Mizuhopecten</taxon>
    </lineage>
</organism>
<dbReference type="Gene3D" id="2.60.120.40">
    <property type="match status" value="1"/>
</dbReference>
<dbReference type="PROSITE" id="PS50871">
    <property type="entry name" value="C1Q"/>
    <property type="match status" value="1"/>
</dbReference>
<comment type="subcellular location">
    <subcellularLocation>
        <location evidence="1">Secreted</location>
    </subcellularLocation>
</comment>
<accession>A0A210QXL0</accession>
<feature type="region of interest" description="Disordered" evidence="5">
    <location>
        <begin position="151"/>
        <end position="186"/>
    </location>
</feature>
<evidence type="ECO:0000256" key="6">
    <source>
        <dbReference type="SAM" id="SignalP"/>
    </source>
</evidence>
<evidence type="ECO:0000313" key="8">
    <source>
        <dbReference type="EMBL" id="OWF53464.1"/>
    </source>
</evidence>
<evidence type="ECO:0000313" key="9">
    <source>
        <dbReference type="Proteomes" id="UP000242188"/>
    </source>
</evidence>
<dbReference type="PANTHER" id="PTHR22923">
    <property type="entry name" value="CEREBELLIN-RELATED"/>
    <property type="match status" value="1"/>
</dbReference>
<feature type="signal peptide" evidence="6">
    <location>
        <begin position="1"/>
        <end position="25"/>
    </location>
</feature>
<dbReference type="SMART" id="SM00110">
    <property type="entry name" value="C1Q"/>
    <property type="match status" value="1"/>
</dbReference>
<evidence type="ECO:0000256" key="4">
    <source>
        <dbReference type="SAM" id="Coils"/>
    </source>
</evidence>
<dbReference type="OrthoDB" id="6151356at2759"/>
<evidence type="ECO:0000256" key="5">
    <source>
        <dbReference type="SAM" id="MobiDB-lite"/>
    </source>
</evidence>
<evidence type="ECO:0000259" key="7">
    <source>
        <dbReference type="PROSITE" id="PS50871"/>
    </source>
</evidence>
<dbReference type="Proteomes" id="UP000242188">
    <property type="component" value="Unassembled WGS sequence"/>
</dbReference>
<evidence type="ECO:0000256" key="2">
    <source>
        <dbReference type="ARBA" id="ARBA00022525"/>
    </source>
</evidence>